<dbReference type="SUPFAM" id="SSF55811">
    <property type="entry name" value="Nudix"/>
    <property type="match status" value="1"/>
</dbReference>
<evidence type="ECO:0000256" key="3">
    <source>
        <dbReference type="ARBA" id="ARBA00022801"/>
    </source>
</evidence>
<keyword evidence="4" id="KW-0460">Magnesium</keyword>
<reference evidence="7 8" key="1">
    <citation type="submission" date="2019-07" db="EMBL/GenBank/DDBJ databases">
        <title>Quadrisphaera sp. strain DD2A genome sequencing and assembly.</title>
        <authorList>
            <person name="Kim I."/>
        </authorList>
    </citation>
    <scope>NUCLEOTIDE SEQUENCE [LARGE SCALE GENOMIC DNA]</scope>
    <source>
        <strain evidence="7 8">DD2A</strain>
    </source>
</reference>
<dbReference type="CDD" id="cd18876">
    <property type="entry name" value="NUDIX_Hydrolase"/>
    <property type="match status" value="1"/>
</dbReference>
<evidence type="ECO:0000313" key="8">
    <source>
        <dbReference type="Proteomes" id="UP000321234"/>
    </source>
</evidence>
<evidence type="ECO:0000259" key="6">
    <source>
        <dbReference type="PROSITE" id="PS51462"/>
    </source>
</evidence>
<evidence type="ECO:0000256" key="2">
    <source>
        <dbReference type="ARBA" id="ARBA00005582"/>
    </source>
</evidence>
<dbReference type="EMBL" id="VKAC01000002">
    <property type="protein sequence ID" value="TXR57449.1"/>
    <property type="molecule type" value="Genomic_DNA"/>
</dbReference>
<dbReference type="InterPro" id="IPR020084">
    <property type="entry name" value="NUDIX_hydrolase_CS"/>
</dbReference>
<keyword evidence="8" id="KW-1185">Reference proteome</keyword>
<dbReference type="InterPro" id="IPR000086">
    <property type="entry name" value="NUDIX_hydrolase_dom"/>
</dbReference>
<dbReference type="GO" id="GO:0016787">
    <property type="term" value="F:hydrolase activity"/>
    <property type="evidence" value="ECO:0007669"/>
    <property type="project" value="UniProtKB-KW"/>
</dbReference>
<gene>
    <name evidence="7" type="ORF">FMM08_04165</name>
</gene>
<dbReference type="InterPro" id="IPR015797">
    <property type="entry name" value="NUDIX_hydrolase-like_dom_sf"/>
</dbReference>
<evidence type="ECO:0000256" key="4">
    <source>
        <dbReference type="ARBA" id="ARBA00022842"/>
    </source>
</evidence>
<dbReference type="Proteomes" id="UP000321234">
    <property type="component" value="Unassembled WGS sequence"/>
</dbReference>
<dbReference type="PROSITE" id="PS00893">
    <property type="entry name" value="NUDIX_BOX"/>
    <property type="match status" value="1"/>
</dbReference>
<dbReference type="PANTHER" id="PTHR43046:SF12">
    <property type="entry name" value="GDP-MANNOSE MANNOSYL HYDROLASE"/>
    <property type="match status" value="1"/>
</dbReference>
<dbReference type="PRINTS" id="PR00502">
    <property type="entry name" value="NUDIXFAMILY"/>
</dbReference>
<dbReference type="Gene3D" id="3.90.79.10">
    <property type="entry name" value="Nucleoside Triphosphate Pyrophosphohydrolase"/>
    <property type="match status" value="1"/>
</dbReference>
<dbReference type="AlphaFoldDB" id="A0A5C8ZJX4"/>
<comment type="similarity">
    <text evidence="2 5">Belongs to the Nudix hydrolase family.</text>
</comment>
<dbReference type="Pfam" id="PF00293">
    <property type="entry name" value="NUDIX"/>
    <property type="match status" value="1"/>
</dbReference>
<evidence type="ECO:0000256" key="5">
    <source>
        <dbReference type="RuleBase" id="RU003476"/>
    </source>
</evidence>
<organism evidence="7 8">
    <name type="scientific">Quadrisphaera setariae</name>
    <dbReference type="NCBI Taxonomy" id="2593304"/>
    <lineage>
        <taxon>Bacteria</taxon>
        <taxon>Bacillati</taxon>
        <taxon>Actinomycetota</taxon>
        <taxon>Actinomycetes</taxon>
        <taxon>Kineosporiales</taxon>
        <taxon>Kineosporiaceae</taxon>
        <taxon>Quadrisphaera</taxon>
    </lineage>
</organism>
<dbReference type="OrthoDB" id="4247482at2"/>
<evidence type="ECO:0000256" key="1">
    <source>
        <dbReference type="ARBA" id="ARBA00001946"/>
    </source>
</evidence>
<dbReference type="PANTHER" id="PTHR43046">
    <property type="entry name" value="GDP-MANNOSE MANNOSYL HYDROLASE"/>
    <property type="match status" value="1"/>
</dbReference>
<sequence>MITGRPPVAGPSHTRMTRVDLPPWLATASRPVTAAGVLVRSRHGRVLLVEPTYKPTWEVPGGLVEAGESPRAACRREIAEELGLSPSEHGVGVGRLLCLDWTDRSLGAPALRLVYDGGVLDDLSALRLPPAELASARFAALDELHGLCGERLARRIRAAAAAQASGDLAEIDDEPAA</sequence>
<feature type="domain" description="Nudix hydrolase" evidence="6">
    <location>
        <begin position="28"/>
        <end position="165"/>
    </location>
</feature>
<accession>A0A5C8ZJX4</accession>
<comment type="cofactor">
    <cofactor evidence="1">
        <name>Mg(2+)</name>
        <dbReference type="ChEBI" id="CHEBI:18420"/>
    </cofactor>
</comment>
<comment type="caution">
    <text evidence="7">The sequence shown here is derived from an EMBL/GenBank/DDBJ whole genome shotgun (WGS) entry which is preliminary data.</text>
</comment>
<keyword evidence="3 5" id="KW-0378">Hydrolase</keyword>
<dbReference type="PROSITE" id="PS51462">
    <property type="entry name" value="NUDIX"/>
    <property type="match status" value="1"/>
</dbReference>
<proteinExistence type="inferred from homology"/>
<name>A0A5C8ZJX4_9ACTN</name>
<protein>
    <submittedName>
        <fullName evidence="7">NUDIX hydrolase</fullName>
    </submittedName>
</protein>
<dbReference type="InterPro" id="IPR020476">
    <property type="entry name" value="Nudix_hydrolase"/>
</dbReference>
<evidence type="ECO:0000313" key="7">
    <source>
        <dbReference type="EMBL" id="TXR57449.1"/>
    </source>
</evidence>